<dbReference type="SUPFAM" id="SSF141452">
    <property type="entry name" value="Hcp1-like"/>
    <property type="match status" value="1"/>
</dbReference>
<name>A0ABU8DM14_ERWAP</name>
<dbReference type="RefSeq" id="WP_099753757.1">
    <property type="nucleotide sequence ID" value="NZ_CAKKMT010000004.1"/>
</dbReference>
<dbReference type="InterPro" id="IPR053165">
    <property type="entry name" value="HSI-I_assembly_Hcp1"/>
</dbReference>
<dbReference type="PANTHER" id="PTHR36152">
    <property type="entry name" value="CYTOPLASMIC PROTEIN-RELATED"/>
    <property type="match status" value="1"/>
</dbReference>
<keyword evidence="2" id="KW-1185">Reference proteome</keyword>
<organism evidence="1 2">
    <name type="scientific">Erwinia aphidicola</name>
    <dbReference type="NCBI Taxonomy" id="68334"/>
    <lineage>
        <taxon>Bacteria</taxon>
        <taxon>Pseudomonadati</taxon>
        <taxon>Pseudomonadota</taxon>
        <taxon>Gammaproteobacteria</taxon>
        <taxon>Enterobacterales</taxon>
        <taxon>Erwiniaceae</taxon>
        <taxon>Erwinia</taxon>
    </lineage>
</organism>
<sequence length="160" mass="17291">MAQDIFIKINGVEGESLDAAHRGEIEVLSWHWAVSQPANMHAGSGGGAGKSSVEDLCFVHRFDKASTNLLQYCLSGKHIPEAVLTVRKAGGSPLEYLRIILQEIIISGVRPHGTVSTRTLRESVALSFSRVRMEYVLQNSEGGPAGTVAMGYDIKANKNI</sequence>
<evidence type="ECO:0000313" key="1">
    <source>
        <dbReference type="EMBL" id="MEI2683890.1"/>
    </source>
</evidence>
<dbReference type="InterPro" id="IPR008514">
    <property type="entry name" value="T6SS_Hcp"/>
</dbReference>
<dbReference type="Gene3D" id="2.30.110.20">
    <property type="entry name" value="Hcp1-like"/>
    <property type="match status" value="1"/>
</dbReference>
<evidence type="ECO:0000313" key="2">
    <source>
        <dbReference type="Proteomes" id="UP001306592"/>
    </source>
</evidence>
<accession>A0ABU8DM14</accession>
<reference evidence="1 2" key="1">
    <citation type="submission" date="2024-02" db="EMBL/GenBank/DDBJ databases">
        <title>First report Erwinia aphidicola in onion in Chile.</title>
        <authorList>
            <person name="Valenzuela M."/>
            <person name="Pena M."/>
            <person name="Dutta B."/>
        </authorList>
    </citation>
    <scope>NUCLEOTIDE SEQUENCE [LARGE SCALE GENOMIC DNA]</scope>
    <source>
        <strain evidence="1 2">QCJ3A</strain>
    </source>
</reference>
<comment type="caution">
    <text evidence="1">The sequence shown here is derived from an EMBL/GenBank/DDBJ whole genome shotgun (WGS) entry which is preliminary data.</text>
</comment>
<gene>
    <name evidence="1" type="ORF">V8N49_19775</name>
</gene>
<dbReference type="Pfam" id="PF05638">
    <property type="entry name" value="T6SS_HCP"/>
    <property type="match status" value="1"/>
</dbReference>
<protein>
    <submittedName>
        <fullName evidence="1">Type VI secretion system tube protein Hcp</fullName>
    </submittedName>
</protein>
<dbReference type="InterPro" id="IPR036624">
    <property type="entry name" value="Hcp1-lik_sf"/>
</dbReference>
<dbReference type="Proteomes" id="UP001306592">
    <property type="component" value="Unassembled WGS sequence"/>
</dbReference>
<dbReference type="EMBL" id="JBANEI010000017">
    <property type="protein sequence ID" value="MEI2683890.1"/>
    <property type="molecule type" value="Genomic_DNA"/>
</dbReference>
<proteinExistence type="predicted"/>
<dbReference type="PANTHER" id="PTHR36152:SF5">
    <property type="entry name" value="PROTEIN HCP1"/>
    <property type="match status" value="1"/>
</dbReference>